<proteinExistence type="predicted"/>
<protein>
    <submittedName>
        <fullName evidence="3">Uncharacterized protein</fullName>
    </submittedName>
</protein>
<dbReference type="Proteomes" id="UP000887569">
    <property type="component" value="Unplaced"/>
</dbReference>
<name>A0A914ZW04_PARUN</name>
<dbReference type="PANTHER" id="PTHR38640">
    <property type="entry name" value="GEO09659P1"/>
    <property type="match status" value="1"/>
</dbReference>
<dbReference type="PANTHER" id="PTHR38640:SF1">
    <property type="entry name" value="GEO09659P1"/>
    <property type="match status" value="1"/>
</dbReference>
<organism evidence="2 3">
    <name type="scientific">Parascaris univalens</name>
    <name type="common">Nematode worm</name>
    <dbReference type="NCBI Taxonomy" id="6257"/>
    <lineage>
        <taxon>Eukaryota</taxon>
        <taxon>Metazoa</taxon>
        <taxon>Ecdysozoa</taxon>
        <taxon>Nematoda</taxon>
        <taxon>Chromadorea</taxon>
        <taxon>Rhabditida</taxon>
        <taxon>Spirurina</taxon>
        <taxon>Ascaridomorpha</taxon>
        <taxon>Ascaridoidea</taxon>
        <taxon>Ascarididae</taxon>
        <taxon>Parascaris</taxon>
    </lineage>
</organism>
<dbReference type="AlphaFoldDB" id="A0A914ZW04"/>
<evidence type="ECO:0000313" key="3">
    <source>
        <dbReference type="WBParaSite" id="PgB14X_g032_t01"/>
    </source>
</evidence>
<reference evidence="3" key="1">
    <citation type="submission" date="2022-11" db="UniProtKB">
        <authorList>
            <consortium name="WormBaseParasite"/>
        </authorList>
    </citation>
    <scope>IDENTIFICATION</scope>
</reference>
<keyword evidence="1" id="KW-0812">Transmembrane</keyword>
<feature type="transmembrane region" description="Helical" evidence="1">
    <location>
        <begin position="109"/>
        <end position="132"/>
    </location>
</feature>
<keyword evidence="2" id="KW-1185">Reference proteome</keyword>
<evidence type="ECO:0000256" key="1">
    <source>
        <dbReference type="SAM" id="Phobius"/>
    </source>
</evidence>
<keyword evidence="1" id="KW-0472">Membrane</keyword>
<dbReference type="WBParaSite" id="PgB14X_g032_t01">
    <property type="protein sequence ID" value="PgB14X_g032_t01"/>
    <property type="gene ID" value="PgB14X_g032"/>
</dbReference>
<evidence type="ECO:0000313" key="2">
    <source>
        <dbReference type="Proteomes" id="UP000887569"/>
    </source>
</evidence>
<accession>A0A914ZW04</accession>
<sequence>MWESRFYVQLVVLRLRMSVLKRLSDWRREVFPSLTSRTLQTHYLPLCGAASHACFTVHIYAPHLLAKIFPMYDLAVSNAILFTSHLGIGFYIYHRPHLCELPSSTRIEYSAFASLIFNFGSLLFAVLVRALFPHRTNALLKVVFAATLSCFLLSRGCRYMCHIDSRMRPAADKTIK</sequence>
<keyword evidence="1" id="KW-1133">Transmembrane helix</keyword>
<feature type="transmembrane region" description="Helical" evidence="1">
    <location>
        <begin position="74"/>
        <end position="93"/>
    </location>
</feature>